<protein>
    <submittedName>
        <fullName evidence="1">Uncharacterized protein</fullName>
    </submittedName>
</protein>
<proteinExistence type="predicted"/>
<dbReference type="AlphaFoldDB" id="D4E1X4"/>
<dbReference type="Proteomes" id="UP000005723">
    <property type="component" value="Unassembled WGS sequence"/>
</dbReference>
<dbReference type="HOGENOM" id="CLU_2994191_0_0_6"/>
<name>D4E1X4_SEROD</name>
<evidence type="ECO:0000313" key="1">
    <source>
        <dbReference type="EMBL" id="EFE96240.1"/>
    </source>
</evidence>
<keyword evidence="2" id="KW-1185">Reference proteome</keyword>
<evidence type="ECO:0000313" key="2">
    <source>
        <dbReference type="Proteomes" id="UP000005723"/>
    </source>
</evidence>
<sequence>MAATSVLPDRIRSSQSMLRVIHAGDITVAQITTSFNRLRLFGIMPSSPCLAAGKRRV</sequence>
<organism evidence="1 2">
    <name type="scientific">Serratia odorifera DSM 4582</name>
    <dbReference type="NCBI Taxonomy" id="667129"/>
    <lineage>
        <taxon>Bacteria</taxon>
        <taxon>Pseudomonadati</taxon>
        <taxon>Pseudomonadota</taxon>
        <taxon>Gammaproteobacteria</taxon>
        <taxon>Enterobacterales</taxon>
        <taxon>Yersiniaceae</taxon>
        <taxon>Serratia</taxon>
    </lineage>
</organism>
<reference evidence="1 2" key="1">
    <citation type="submission" date="2010-01" db="EMBL/GenBank/DDBJ databases">
        <authorList>
            <person name="Muzny D."/>
            <person name="Qin X."/>
            <person name="Deng J."/>
            <person name="Jiang H."/>
            <person name="Liu Y."/>
            <person name="Qu J."/>
            <person name="Song X.-Z."/>
            <person name="Zhang L."/>
            <person name="Thornton R."/>
            <person name="Coyle M."/>
            <person name="Francisco L."/>
            <person name="Jackson L."/>
            <person name="Javaid M."/>
            <person name="Korchina V."/>
            <person name="Kovar C."/>
            <person name="Mata R."/>
            <person name="Mathew T."/>
            <person name="Ngo R."/>
            <person name="Nguyen L."/>
            <person name="Nguyen N."/>
            <person name="Okwuonu G."/>
            <person name="Ongeri F."/>
            <person name="Pham C."/>
            <person name="Simmons D."/>
            <person name="Wilczek-Boney K."/>
            <person name="Hale W."/>
            <person name="Jakkamsetti A."/>
            <person name="Pham P."/>
            <person name="Ruth R."/>
            <person name="San Lucas F."/>
            <person name="Warren J."/>
            <person name="Zhang J."/>
            <person name="Zhao Z."/>
            <person name="Zhou C."/>
            <person name="Zhu D."/>
            <person name="Lee S."/>
            <person name="Bess C."/>
            <person name="Blankenburg K."/>
            <person name="Forbes L."/>
            <person name="Fu Q."/>
            <person name="Gubbala S."/>
            <person name="Hirani K."/>
            <person name="Jayaseelan J.C."/>
            <person name="Lara F."/>
            <person name="Munidasa M."/>
            <person name="Palculict T."/>
            <person name="Patil S."/>
            <person name="Pu L.-L."/>
            <person name="Saada N."/>
            <person name="Tang L."/>
            <person name="Weissenberger G."/>
            <person name="Zhu Y."/>
            <person name="Hemphill L."/>
            <person name="Shang Y."/>
            <person name="Youmans B."/>
            <person name="Ayvaz T."/>
            <person name="Ross M."/>
            <person name="Santibanez J."/>
            <person name="Aqrawi P."/>
            <person name="Gross S."/>
            <person name="Joshi V."/>
            <person name="Fowler G."/>
            <person name="Nazareth L."/>
            <person name="Reid J."/>
            <person name="Worley K."/>
            <person name="Petrosino J."/>
            <person name="Highlander S."/>
            <person name="Gibbs R."/>
        </authorList>
    </citation>
    <scope>NUCLEOTIDE SEQUENCE [LARGE SCALE GENOMIC DNA]</scope>
    <source>
        <strain evidence="1 2">DSM 4582</strain>
    </source>
</reference>
<dbReference type="EMBL" id="ADBY01000036">
    <property type="protein sequence ID" value="EFE96240.1"/>
    <property type="molecule type" value="Genomic_DNA"/>
</dbReference>
<comment type="caution">
    <text evidence="1">The sequence shown here is derived from an EMBL/GenBank/DDBJ whole genome shotgun (WGS) entry which is preliminary data.</text>
</comment>
<accession>D4E1X4</accession>
<gene>
    <name evidence="1" type="ORF">HMPREF0758_2174</name>
</gene>